<name>A0A914QLA0_9BILA</name>
<dbReference type="AlphaFoldDB" id="A0A914QLA0"/>
<proteinExistence type="predicted"/>
<evidence type="ECO:0000313" key="2">
    <source>
        <dbReference type="WBParaSite" id="PDA_v2.g4325.t1"/>
    </source>
</evidence>
<dbReference type="Proteomes" id="UP000887578">
    <property type="component" value="Unplaced"/>
</dbReference>
<reference evidence="2" key="1">
    <citation type="submission" date="2022-11" db="UniProtKB">
        <authorList>
            <consortium name="WormBaseParasite"/>
        </authorList>
    </citation>
    <scope>IDENTIFICATION</scope>
</reference>
<sequence length="222" mass="26771">MSDVGENYKLFEDDDFDPVDVDPPPKFPIPFKVHRVGHEEDDYGKPAHEYQYKTKRVFKFQEFGVKNTSPYKVLFSIARRFLKVKAYKKYTTEFFFNSLILGIDAHRVFPDNNKYVLRYLKNYNNEKRWYLYRGVTRFKMHSLLLIELLEDREDAATTFFNLECFDGMDLKLIELYYLCSNFDRYEHFVHVLVLFTDINEEYRDQLLQACFELYGLEKPNNS</sequence>
<protein>
    <submittedName>
        <fullName evidence="2">Uncharacterized protein</fullName>
    </submittedName>
</protein>
<organism evidence="1 2">
    <name type="scientific">Panagrolaimus davidi</name>
    <dbReference type="NCBI Taxonomy" id="227884"/>
    <lineage>
        <taxon>Eukaryota</taxon>
        <taxon>Metazoa</taxon>
        <taxon>Ecdysozoa</taxon>
        <taxon>Nematoda</taxon>
        <taxon>Chromadorea</taxon>
        <taxon>Rhabditida</taxon>
        <taxon>Tylenchina</taxon>
        <taxon>Panagrolaimomorpha</taxon>
        <taxon>Panagrolaimoidea</taxon>
        <taxon>Panagrolaimidae</taxon>
        <taxon>Panagrolaimus</taxon>
    </lineage>
</organism>
<evidence type="ECO:0000313" key="1">
    <source>
        <dbReference type="Proteomes" id="UP000887578"/>
    </source>
</evidence>
<accession>A0A914QLA0</accession>
<dbReference type="WBParaSite" id="PDA_v2.g4325.t1">
    <property type="protein sequence ID" value="PDA_v2.g4325.t1"/>
    <property type="gene ID" value="PDA_v2.g4325"/>
</dbReference>
<keyword evidence="1" id="KW-1185">Reference proteome</keyword>